<protein>
    <submittedName>
        <fullName evidence="1">Uncharacterized protein</fullName>
    </submittedName>
</protein>
<name>A0A8J2BQR2_9BACT</name>
<gene>
    <name evidence="1" type="ORF">MPNT_300018</name>
</gene>
<evidence type="ECO:0000313" key="2">
    <source>
        <dbReference type="Proteomes" id="UP000663859"/>
    </source>
</evidence>
<comment type="caution">
    <text evidence="1">The sequence shown here is derived from an EMBL/GenBank/DDBJ whole genome shotgun (WGS) entry which is preliminary data.</text>
</comment>
<evidence type="ECO:0000313" key="1">
    <source>
        <dbReference type="EMBL" id="CAF0699852.1"/>
    </source>
</evidence>
<sequence length="205" mass="23263">MNRSILFTCTLLIAFIHLSGCWPQEDKSTALDRAPSPGSAAPASNPFKFRSNCSITEQDRFILTYCFSPYAWILASVDVDLAENSSRPPLYIEVADLAAATFWSNQNNNRRAICYHSNPRLLFVNPVSCADLSHWQAQDPRLDNPATDPNTECCVEAAVECDPVTLFEGSTCGRVRTRFFAVKNRFGEWFLLKWLQRDQITFHHH</sequence>
<dbReference type="AlphaFoldDB" id="A0A8J2BQR2"/>
<keyword evidence="2" id="KW-1185">Reference proteome</keyword>
<accession>A0A8J2BQR2</accession>
<dbReference type="EMBL" id="CAJNOB010000024">
    <property type="protein sequence ID" value="CAF0699852.1"/>
    <property type="molecule type" value="Genomic_DNA"/>
</dbReference>
<reference evidence="1" key="1">
    <citation type="submission" date="2021-02" db="EMBL/GenBank/DDBJ databases">
        <authorList>
            <person name="Cremers G."/>
            <person name="Picone N."/>
        </authorList>
    </citation>
    <scope>NUCLEOTIDE SEQUENCE</scope>
    <source>
        <strain evidence="1">PQ17</strain>
    </source>
</reference>
<organism evidence="1 2">
    <name type="scientific">Candidatus Methylacidithermus pantelleriae</name>
    <dbReference type="NCBI Taxonomy" id="2744239"/>
    <lineage>
        <taxon>Bacteria</taxon>
        <taxon>Pseudomonadati</taxon>
        <taxon>Verrucomicrobiota</taxon>
        <taxon>Methylacidiphilae</taxon>
        <taxon>Methylacidiphilales</taxon>
        <taxon>Methylacidiphilaceae</taxon>
        <taxon>Candidatus Methylacidithermus</taxon>
    </lineage>
</organism>
<dbReference type="Proteomes" id="UP000663859">
    <property type="component" value="Unassembled WGS sequence"/>
</dbReference>
<proteinExistence type="predicted"/>